<name>A0A2N5Y5P9_9GAMM</name>
<accession>A0A2N5Y5P9</accession>
<evidence type="ECO:0000313" key="3">
    <source>
        <dbReference type="Proteomes" id="UP000234845"/>
    </source>
</evidence>
<organism evidence="2 3">
    <name type="scientific">Kineobactrum sediminis</name>
    <dbReference type="NCBI Taxonomy" id="1905677"/>
    <lineage>
        <taxon>Bacteria</taxon>
        <taxon>Pseudomonadati</taxon>
        <taxon>Pseudomonadota</taxon>
        <taxon>Gammaproteobacteria</taxon>
        <taxon>Cellvibrionales</taxon>
        <taxon>Halieaceae</taxon>
        <taxon>Kineobactrum</taxon>
    </lineage>
</organism>
<dbReference type="PANTHER" id="PTHR32251">
    <property type="entry name" value="3-OXO-5-ALPHA-STEROID 4-DEHYDROGENASE"/>
    <property type="match status" value="1"/>
</dbReference>
<feature type="transmembrane region" description="Helical" evidence="1">
    <location>
        <begin position="209"/>
        <end position="227"/>
    </location>
</feature>
<dbReference type="GO" id="GO:0016020">
    <property type="term" value="C:membrane"/>
    <property type="evidence" value="ECO:0007669"/>
    <property type="project" value="TreeGrafter"/>
</dbReference>
<keyword evidence="3" id="KW-1185">Reference proteome</keyword>
<feature type="transmembrane region" description="Helical" evidence="1">
    <location>
        <begin position="128"/>
        <end position="151"/>
    </location>
</feature>
<dbReference type="Proteomes" id="UP000234845">
    <property type="component" value="Unassembled WGS sequence"/>
</dbReference>
<dbReference type="Pfam" id="PF06966">
    <property type="entry name" value="DUF1295"/>
    <property type="match status" value="1"/>
</dbReference>
<evidence type="ECO:0000313" key="2">
    <source>
        <dbReference type="EMBL" id="PLW83724.1"/>
    </source>
</evidence>
<protein>
    <submittedName>
        <fullName evidence="2">Uncharacterized protein</fullName>
    </submittedName>
</protein>
<dbReference type="PROSITE" id="PS50244">
    <property type="entry name" value="S5A_REDUCTASE"/>
    <property type="match status" value="1"/>
</dbReference>
<reference evidence="3" key="1">
    <citation type="submission" date="2017-11" db="EMBL/GenBank/DDBJ databases">
        <title>The draft genome sequence of Chromatocurvus sp. F02.</title>
        <authorList>
            <person name="Du Z.-J."/>
            <person name="Chang Y.-Q."/>
        </authorList>
    </citation>
    <scope>NUCLEOTIDE SEQUENCE [LARGE SCALE GENOMIC DNA]</scope>
    <source>
        <strain evidence="3">F02</strain>
    </source>
</reference>
<sequence>MQSLLRFALVLLLAVGIALAGSHGGVHYLGWPVFALCAALAFAVQWLAFVPAYLRQTEKFYDLTGSATYLAVVWLAVGLGGATDIRSLLLAACISLWALRLGSFLFRRIHQDQGDSRFDKIKPDASRFLFTWTLQGLWVVITASCALAAITSGSEQSLGALGLMGTALWGAGFLIEVLADRQKRIFRQAQGSEQFINTGLWARSRHPNYFGEIVLWCGIALIAVPALSGWQWLTLISPVFVFLLLTRVSGVPLLERKADQRWGENPDYQRYKAKTPALVPLLRRPADEQRLP</sequence>
<feature type="transmembrane region" description="Helical" evidence="1">
    <location>
        <begin position="88"/>
        <end position="107"/>
    </location>
</feature>
<feature type="transmembrane region" description="Helical" evidence="1">
    <location>
        <begin position="30"/>
        <end position="53"/>
    </location>
</feature>
<dbReference type="EMBL" id="PKLZ01000002">
    <property type="protein sequence ID" value="PLW83724.1"/>
    <property type="molecule type" value="Genomic_DNA"/>
</dbReference>
<dbReference type="PANTHER" id="PTHR32251:SF17">
    <property type="entry name" value="STEROID 5-ALPHA REDUCTASE C-TERMINAL DOMAIN-CONTAINING PROTEIN"/>
    <property type="match status" value="1"/>
</dbReference>
<dbReference type="InterPro" id="IPR010721">
    <property type="entry name" value="UstE-like"/>
</dbReference>
<evidence type="ECO:0000256" key="1">
    <source>
        <dbReference type="SAM" id="Phobius"/>
    </source>
</evidence>
<dbReference type="Gene3D" id="1.20.120.1630">
    <property type="match status" value="1"/>
</dbReference>
<comment type="caution">
    <text evidence="2">The sequence shown here is derived from an EMBL/GenBank/DDBJ whole genome shotgun (WGS) entry which is preliminary data.</text>
</comment>
<dbReference type="AlphaFoldDB" id="A0A2N5Y5P9"/>
<feature type="transmembrane region" description="Helical" evidence="1">
    <location>
        <begin position="157"/>
        <end position="179"/>
    </location>
</feature>
<dbReference type="OrthoDB" id="9779233at2"/>
<gene>
    <name evidence="2" type="ORF">CWI75_05110</name>
</gene>
<feature type="transmembrane region" description="Helical" evidence="1">
    <location>
        <begin position="60"/>
        <end position="82"/>
    </location>
</feature>
<keyword evidence="1" id="KW-0472">Membrane</keyword>
<proteinExistence type="predicted"/>
<keyword evidence="1" id="KW-1133">Transmembrane helix</keyword>
<keyword evidence="1" id="KW-0812">Transmembrane</keyword>